<keyword evidence="1" id="KW-0732">Signal</keyword>
<name>A0ABT6PWZ3_9PSEU</name>
<proteinExistence type="predicted"/>
<feature type="chain" id="PRO_5046665247" description="EfeO-type cupredoxin-like domain-containing protein" evidence="1">
    <location>
        <begin position="27"/>
        <end position="138"/>
    </location>
</feature>
<evidence type="ECO:0008006" key="4">
    <source>
        <dbReference type="Google" id="ProtNLM"/>
    </source>
</evidence>
<sequence length="138" mass="13828">MRRFTTVLAGAALAGLALTTAPVANATTGVPDAGSAPITATAAQGVPLTVDRPVVHPGEQLRIHVEHGQEALSWVSSGAFVRDSDHPMGADEGVAHLVRASDGSADLIATIADVAPGQYQVHGRAGGGPVPGVVITVE</sequence>
<accession>A0ABT6PWZ3</accession>
<evidence type="ECO:0000313" key="2">
    <source>
        <dbReference type="EMBL" id="MDI2032370.1"/>
    </source>
</evidence>
<dbReference type="EMBL" id="JASAOF010000028">
    <property type="protein sequence ID" value="MDI2032370.1"/>
    <property type="molecule type" value="Genomic_DNA"/>
</dbReference>
<dbReference type="RefSeq" id="WP_281458618.1">
    <property type="nucleotide sequence ID" value="NZ_JASAOF010000028.1"/>
</dbReference>
<protein>
    <recommendedName>
        <fullName evidence="4">EfeO-type cupredoxin-like domain-containing protein</fullName>
    </recommendedName>
</protein>
<gene>
    <name evidence="2" type="ORF">QFW96_27370</name>
</gene>
<dbReference type="Proteomes" id="UP001237595">
    <property type="component" value="Unassembled WGS sequence"/>
</dbReference>
<reference evidence="2 3" key="1">
    <citation type="submission" date="2023-04" db="EMBL/GenBank/DDBJ databases">
        <title>Draft genome sequence of Saccharopolyspora sp. TS4A08 isolated from sweet potato rhizospheric soil.</title>
        <authorList>
            <person name="Suksaard P."/>
            <person name="Duangmal K."/>
        </authorList>
    </citation>
    <scope>NUCLEOTIDE SEQUENCE [LARGE SCALE GENOMIC DNA]</scope>
    <source>
        <strain evidence="2 3">TS4A08</strain>
    </source>
</reference>
<organism evidence="2 3">
    <name type="scientific">Saccharopolyspora ipomoeae</name>
    <dbReference type="NCBI Taxonomy" id="3042027"/>
    <lineage>
        <taxon>Bacteria</taxon>
        <taxon>Bacillati</taxon>
        <taxon>Actinomycetota</taxon>
        <taxon>Actinomycetes</taxon>
        <taxon>Pseudonocardiales</taxon>
        <taxon>Pseudonocardiaceae</taxon>
        <taxon>Saccharopolyspora</taxon>
    </lineage>
</organism>
<evidence type="ECO:0000256" key="1">
    <source>
        <dbReference type="SAM" id="SignalP"/>
    </source>
</evidence>
<keyword evidence="3" id="KW-1185">Reference proteome</keyword>
<comment type="caution">
    <text evidence="2">The sequence shown here is derived from an EMBL/GenBank/DDBJ whole genome shotgun (WGS) entry which is preliminary data.</text>
</comment>
<feature type="signal peptide" evidence="1">
    <location>
        <begin position="1"/>
        <end position="26"/>
    </location>
</feature>
<evidence type="ECO:0000313" key="3">
    <source>
        <dbReference type="Proteomes" id="UP001237595"/>
    </source>
</evidence>